<evidence type="ECO:0000313" key="2">
    <source>
        <dbReference type="EMBL" id="AZE47871.1"/>
    </source>
</evidence>
<dbReference type="AlphaFoldDB" id="A0A3G7TLU7"/>
<feature type="region of interest" description="Disordered" evidence="1">
    <location>
        <begin position="1"/>
        <end position="20"/>
    </location>
</feature>
<dbReference type="Proteomes" id="UP000268048">
    <property type="component" value="Chromosome"/>
</dbReference>
<evidence type="ECO:0000256" key="1">
    <source>
        <dbReference type="SAM" id="MobiDB-lite"/>
    </source>
</evidence>
<evidence type="ECO:0000313" key="3">
    <source>
        <dbReference type="Proteomes" id="UP000268048"/>
    </source>
</evidence>
<accession>A0A3G7TLU7</accession>
<reference evidence="2 3" key="1">
    <citation type="submission" date="2018-03" db="EMBL/GenBank/DDBJ databases">
        <title>Diversity of phytobeneficial traits revealed by whole-genome analysis of worldwide-isolated phenazine-producing Pseudomonas spp.</title>
        <authorList>
            <person name="Biessy A."/>
            <person name="Novinscak A."/>
            <person name="Blom J."/>
            <person name="Leger G."/>
            <person name="Thomashow L.S."/>
            <person name="Cazorla F.M."/>
            <person name="Josic D."/>
            <person name="Filion M."/>
        </authorList>
    </citation>
    <scope>NUCLEOTIDE SEQUENCE [LARGE SCALE GENOMIC DNA]</scope>
    <source>
        <strain evidence="2 3">B25</strain>
    </source>
</reference>
<dbReference type="EMBL" id="CP027753">
    <property type="protein sequence ID" value="AZE47871.1"/>
    <property type="molecule type" value="Genomic_DNA"/>
</dbReference>
<gene>
    <name evidence="2" type="ORF">C4K04_2188</name>
</gene>
<name>A0A3G7TLU7_9PSED</name>
<sequence length="82" mass="9103">MSNPWRLDRSDRTLPPGQRPHNVAILQEPAVGCVIRNDPALPVQRVLRTLLRMKTSGEIDAIIGLYTGRRPTEGTPQSYGTP</sequence>
<feature type="compositionally biased region" description="Basic and acidic residues" evidence="1">
    <location>
        <begin position="1"/>
        <end position="12"/>
    </location>
</feature>
<proteinExistence type="predicted"/>
<protein>
    <submittedName>
        <fullName evidence="2">Uncharacterized protein</fullName>
    </submittedName>
</protein>
<organism evidence="2 3">
    <name type="scientific">Pseudomonas chlororaphis</name>
    <dbReference type="NCBI Taxonomy" id="587753"/>
    <lineage>
        <taxon>Bacteria</taxon>
        <taxon>Pseudomonadati</taxon>
        <taxon>Pseudomonadota</taxon>
        <taxon>Gammaproteobacteria</taxon>
        <taxon>Pseudomonadales</taxon>
        <taxon>Pseudomonadaceae</taxon>
        <taxon>Pseudomonas</taxon>
    </lineage>
</organism>